<dbReference type="OrthoDB" id="156248at2157"/>
<keyword evidence="3" id="KW-1185">Reference proteome</keyword>
<dbReference type="RefSeq" id="WP_209491420.1">
    <property type="nucleotide sequence ID" value="NZ_JAGGLC010000003.1"/>
</dbReference>
<feature type="transmembrane region" description="Helical" evidence="1">
    <location>
        <begin position="34"/>
        <end position="55"/>
    </location>
</feature>
<feature type="transmembrane region" description="Helical" evidence="1">
    <location>
        <begin position="67"/>
        <end position="90"/>
    </location>
</feature>
<evidence type="ECO:0000313" key="2">
    <source>
        <dbReference type="EMBL" id="MBP1987142.1"/>
    </source>
</evidence>
<protein>
    <recommendedName>
        <fullName evidence="4">DUF4112 domain-containing protein</fullName>
    </recommendedName>
</protein>
<evidence type="ECO:0008006" key="4">
    <source>
        <dbReference type="Google" id="ProtNLM"/>
    </source>
</evidence>
<dbReference type="AlphaFoldDB" id="A0A8T4GY51"/>
<organism evidence="2 3">
    <name type="scientific">Halolamina salifodinae</name>
    <dbReference type="NCBI Taxonomy" id="1202767"/>
    <lineage>
        <taxon>Archaea</taxon>
        <taxon>Methanobacteriati</taxon>
        <taxon>Methanobacteriota</taxon>
        <taxon>Stenosarchaea group</taxon>
        <taxon>Halobacteria</taxon>
        <taxon>Halobacteriales</taxon>
        <taxon>Haloferacaceae</taxon>
    </lineage>
</organism>
<dbReference type="Pfam" id="PF13430">
    <property type="entry name" value="DUF4112"/>
    <property type="match status" value="1"/>
</dbReference>
<sequence length="109" mass="11765">MADRTRLARARRVADLLDSAFTIPQIGKIGLDGLLGLLPIVGDWATAVPALYIVYQGSRLGVPKHAVAWMLLLVFVDAAAGSVPVVGDLLDIVWKANQRNVARIERHVA</sequence>
<keyword evidence="1" id="KW-0472">Membrane</keyword>
<dbReference type="InterPro" id="IPR025187">
    <property type="entry name" value="DUF4112"/>
</dbReference>
<accession>A0A8T4GY51</accession>
<keyword evidence="1" id="KW-1133">Transmembrane helix</keyword>
<comment type="caution">
    <text evidence="2">The sequence shown here is derived from an EMBL/GenBank/DDBJ whole genome shotgun (WGS) entry which is preliminary data.</text>
</comment>
<gene>
    <name evidence="2" type="ORF">J2753_001640</name>
</gene>
<dbReference type="PANTHER" id="PTHR35519:SF2">
    <property type="entry name" value="PH DOMAIN PROTEIN"/>
    <property type="match status" value="1"/>
</dbReference>
<keyword evidence="1" id="KW-0812">Transmembrane</keyword>
<dbReference type="Proteomes" id="UP000823736">
    <property type="component" value="Unassembled WGS sequence"/>
</dbReference>
<name>A0A8T4GY51_9EURY</name>
<dbReference type="EMBL" id="JAGGLC010000003">
    <property type="protein sequence ID" value="MBP1987142.1"/>
    <property type="molecule type" value="Genomic_DNA"/>
</dbReference>
<evidence type="ECO:0000313" key="3">
    <source>
        <dbReference type="Proteomes" id="UP000823736"/>
    </source>
</evidence>
<reference evidence="2" key="1">
    <citation type="submission" date="2021-03" db="EMBL/GenBank/DDBJ databases">
        <title>Genomic Encyclopedia of Type Strains, Phase IV (KMG-IV): sequencing the most valuable type-strain genomes for metagenomic binning, comparative biology and taxonomic classification.</title>
        <authorList>
            <person name="Goeker M."/>
        </authorList>
    </citation>
    <scope>NUCLEOTIDE SEQUENCE</scope>
    <source>
        <strain evidence="2">DSM 26232</strain>
    </source>
</reference>
<evidence type="ECO:0000256" key="1">
    <source>
        <dbReference type="SAM" id="Phobius"/>
    </source>
</evidence>
<proteinExistence type="predicted"/>
<dbReference type="PANTHER" id="PTHR35519">
    <property type="entry name" value="MEMBRANE PROTEINS"/>
    <property type="match status" value="1"/>
</dbReference>